<feature type="transmembrane region" description="Helical" evidence="7">
    <location>
        <begin position="377"/>
        <end position="396"/>
    </location>
</feature>
<proteinExistence type="inferred from homology"/>
<sequence>MKNQSIANTTMETIQWFVFLLASSVALPIVIGAIFEMNFAEVSGLMQRTFFIVGIASLLQGLFGHKLPIMEGPAGIWISIFTVMAVTGLQHGTSLDDSLRILETTMIFTGIFLFLFGVLKISQLILPIFTPLVTGVFFFLLTVQLSGTFLQGMLGLQGGSETIQMGGAGLAFFTFFIVLGLSIFGKGWLSSYAVLIGIAVGWSVYGLMLGSEHSIGEVAVFALPEWFAFGMPKFDLSVIPIAFITALILISNVVASIVAVSQTLGSQKKDFRKEVNQGTIFSGINHSLAGIFSSIANVPLATSAGFIGLTGQKRKMPFIYASILLVIIALFPPVVALISSIPSPIANAALMASFVQLVGLAVNNVTLENLDTRKMTIVGVAYLFGMGTMFLPTEVFAEFPSYLQNLLSNGLLVGTAIVIVLEQLWRE</sequence>
<dbReference type="Proteomes" id="UP001595882">
    <property type="component" value="Unassembled WGS sequence"/>
</dbReference>
<dbReference type="EMBL" id="JBHSDT010000004">
    <property type="protein sequence ID" value="MFC4403034.1"/>
    <property type="molecule type" value="Genomic_DNA"/>
</dbReference>
<keyword evidence="5 7" id="KW-1133">Transmembrane helix</keyword>
<evidence type="ECO:0000256" key="5">
    <source>
        <dbReference type="ARBA" id="ARBA00022989"/>
    </source>
</evidence>
<dbReference type="InterPro" id="IPR006043">
    <property type="entry name" value="NCS2"/>
</dbReference>
<evidence type="ECO:0000256" key="2">
    <source>
        <dbReference type="ARBA" id="ARBA00008821"/>
    </source>
</evidence>
<feature type="transmembrane region" description="Helical" evidence="7">
    <location>
        <begin position="45"/>
        <end position="63"/>
    </location>
</feature>
<reference evidence="9" key="1">
    <citation type="journal article" date="2019" name="Int. J. Syst. Evol. Microbiol.">
        <title>The Global Catalogue of Microorganisms (GCM) 10K type strain sequencing project: providing services to taxonomists for standard genome sequencing and annotation.</title>
        <authorList>
            <consortium name="The Broad Institute Genomics Platform"/>
            <consortium name="The Broad Institute Genome Sequencing Center for Infectious Disease"/>
            <person name="Wu L."/>
            <person name="Ma J."/>
        </authorList>
    </citation>
    <scope>NUCLEOTIDE SEQUENCE [LARGE SCALE GENOMIC DNA]</scope>
    <source>
        <strain evidence="9">CCUG 37865</strain>
    </source>
</reference>
<keyword evidence="3" id="KW-0813">Transport</keyword>
<feature type="transmembrane region" description="Helical" evidence="7">
    <location>
        <begin position="125"/>
        <end position="150"/>
    </location>
</feature>
<feature type="transmembrane region" description="Helical" evidence="7">
    <location>
        <begin position="101"/>
        <end position="119"/>
    </location>
</feature>
<comment type="subcellular location">
    <subcellularLocation>
        <location evidence="1">Membrane</location>
        <topology evidence="1">Multi-pass membrane protein</topology>
    </subcellularLocation>
</comment>
<feature type="transmembrane region" description="Helical" evidence="7">
    <location>
        <begin position="14"/>
        <end position="33"/>
    </location>
</feature>
<organism evidence="8 9">
    <name type="scientific">Gracilibacillus xinjiangensis</name>
    <dbReference type="NCBI Taxonomy" id="1193282"/>
    <lineage>
        <taxon>Bacteria</taxon>
        <taxon>Bacillati</taxon>
        <taxon>Bacillota</taxon>
        <taxon>Bacilli</taxon>
        <taxon>Bacillales</taxon>
        <taxon>Bacillaceae</taxon>
        <taxon>Gracilibacillus</taxon>
    </lineage>
</organism>
<dbReference type="RefSeq" id="WP_390251190.1">
    <property type="nucleotide sequence ID" value="NZ_JBHSDT010000004.1"/>
</dbReference>
<evidence type="ECO:0000313" key="9">
    <source>
        <dbReference type="Proteomes" id="UP001595882"/>
    </source>
</evidence>
<comment type="caution">
    <text evidence="8">The sequence shown here is derived from an EMBL/GenBank/DDBJ whole genome shotgun (WGS) entry which is preliminary data.</text>
</comment>
<evidence type="ECO:0000256" key="7">
    <source>
        <dbReference type="SAM" id="Phobius"/>
    </source>
</evidence>
<comment type="similarity">
    <text evidence="2">Belongs to the nucleobase:cation symporter-2 (NCS2) (TC 2.A.40) family.</text>
</comment>
<feature type="transmembrane region" description="Helical" evidence="7">
    <location>
        <begin position="189"/>
        <end position="208"/>
    </location>
</feature>
<keyword evidence="4 7" id="KW-0812">Transmembrane</keyword>
<feature type="transmembrane region" description="Helical" evidence="7">
    <location>
        <begin position="318"/>
        <end position="339"/>
    </location>
</feature>
<dbReference type="NCBIfam" id="NF037981">
    <property type="entry name" value="NCS2_1"/>
    <property type="match status" value="1"/>
</dbReference>
<evidence type="ECO:0000256" key="1">
    <source>
        <dbReference type="ARBA" id="ARBA00004141"/>
    </source>
</evidence>
<evidence type="ECO:0000256" key="6">
    <source>
        <dbReference type="ARBA" id="ARBA00023136"/>
    </source>
</evidence>
<feature type="transmembrane region" description="Helical" evidence="7">
    <location>
        <begin position="345"/>
        <end position="365"/>
    </location>
</feature>
<evidence type="ECO:0000256" key="3">
    <source>
        <dbReference type="ARBA" id="ARBA00022448"/>
    </source>
</evidence>
<gene>
    <name evidence="8" type="ORF">ACFOY7_08095</name>
</gene>
<dbReference type="Pfam" id="PF00860">
    <property type="entry name" value="Xan_ur_permease"/>
    <property type="match status" value="1"/>
</dbReference>
<protein>
    <submittedName>
        <fullName evidence="8">Purine/pyrimidine permease</fullName>
    </submittedName>
</protein>
<keyword evidence="6 7" id="KW-0472">Membrane</keyword>
<feature type="transmembrane region" description="Helical" evidence="7">
    <location>
        <begin position="238"/>
        <end position="260"/>
    </location>
</feature>
<dbReference type="PANTHER" id="PTHR42810:SF1">
    <property type="entry name" value="PURINE PERMEASE YWDJ-RELATED"/>
    <property type="match status" value="1"/>
</dbReference>
<feature type="transmembrane region" description="Helical" evidence="7">
    <location>
        <begin position="162"/>
        <end position="183"/>
    </location>
</feature>
<dbReference type="PANTHER" id="PTHR42810">
    <property type="entry name" value="PURINE PERMEASE C1399.01C-RELATED"/>
    <property type="match status" value="1"/>
</dbReference>
<feature type="transmembrane region" description="Helical" evidence="7">
    <location>
        <begin position="69"/>
        <end position="89"/>
    </location>
</feature>
<keyword evidence="9" id="KW-1185">Reference proteome</keyword>
<evidence type="ECO:0000313" key="8">
    <source>
        <dbReference type="EMBL" id="MFC4403034.1"/>
    </source>
</evidence>
<feature type="transmembrane region" description="Helical" evidence="7">
    <location>
        <begin position="402"/>
        <end position="421"/>
    </location>
</feature>
<name>A0ABV8WVQ0_9BACI</name>
<evidence type="ECO:0000256" key="4">
    <source>
        <dbReference type="ARBA" id="ARBA00022692"/>
    </source>
</evidence>
<accession>A0ABV8WVQ0</accession>